<evidence type="ECO:0000313" key="2">
    <source>
        <dbReference type="Proteomes" id="UP000699042"/>
    </source>
</evidence>
<comment type="caution">
    <text evidence="1">The sequence shown here is derived from an EMBL/GenBank/DDBJ whole genome shotgun (WGS) entry which is preliminary data.</text>
</comment>
<keyword evidence="2" id="KW-1185">Reference proteome</keyword>
<accession>A0A9P7UJ27</accession>
<dbReference type="Proteomes" id="UP000699042">
    <property type="component" value="Unassembled WGS sequence"/>
</dbReference>
<gene>
    <name evidence="1" type="ORF">JMJ77_006314</name>
</gene>
<protein>
    <submittedName>
        <fullName evidence="1">Uncharacterized protein</fullName>
    </submittedName>
</protein>
<sequence length="65" mass="7371">LGSVRFPKNYIVSDGVHLVALGPKGQFLCKRAHGDRSEHFEPILCGKYMSRSRRIWPFGPLSPFI</sequence>
<feature type="non-terminal residue" evidence="1">
    <location>
        <position position="65"/>
    </location>
</feature>
<reference evidence="1" key="1">
    <citation type="submission" date="2021-05" db="EMBL/GenBank/DDBJ databases">
        <title>Comparative genomics of three Colletotrichum scovillei strains and genetic complementation revealed genes involved fungal growth and virulence on chili pepper.</title>
        <authorList>
            <person name="Hsieh D.-K."/>
            <person name="Chuang S.-C."/>
            <person name="Chen C.-Y."/>
            <person name="Chao Y.-T."/>
            <person name="Lu M.-Y.J."/>
            <person name="Lee M.-H."/>
            <person name="Shih M.-C."/>
        </authorList>
    </citation>
    <scope>NUCLEOTIDE SEQUENCE</scope>
    <source>
        <strain evidence="1">Coll-153</strain>
    </source>
</reference>
<name>A0A9P7UJ27_9PEZI</name>
<organism evidence="1 2">
    <name type="scientific">Colletotrichum scovillei</name>
    <dbReference type="NCBI Taxonomy" id="1209932"/>
    <lineage>
        <taxon>Eukaryota</taxon>
        <taxon>Fungi</taxon>
        <taxon>Dikarya</taxon>
        <taxon>Ascomycota</taxon>
        <taxon>Pezizomycotina</taxon>
        <taxon>Sordariomycetes</taxon>
        <taxon>Hypocreomycetidae</taxon>
        <taxon>Glomerellales</taxon>
        <taxon>Glomerellaceae</taxon>
        <taxon>Colletotrichum</taxon>
        <taxon>Colletotrichum acutatum species complex</taxon>
    </lineage>
</organism>
<proteinExistence type="predicted"/>
<dbReference type="AlphaFoldDB" id="A0A9P7UJ27"/>
<dbReference type="EMBL" id="JAESDN010000001">
    <property type="protein sequence ID" value="KAG7058945.1"/>
    <property type="molecule type" value="Genomic_DNA"/>
</dbReference>
<feature type="non-terminal residue" evidence="1">
    <location>
        <position position="1"/>
    </location>
</feature>
<evidence type="ECO:0000313" key="1">
    <source>
        <dbReference type="EMBL" id="KAG7058945.1"/>
    </source>
</evidence>